<dbReference type="Proteomes" id="UP000751190">
    <property type="component" value="Unassembled WGS sequence"/>
</dbReference>
<feature type="region of interest" description="Disordered" evidence="1">
    <location>
        <begin position="616"/>
        <end position="636"/>
    </location>
</feature>
<feature type="compositionally biased region" description="Low complexity" evidence="1">
    <location>
        <begin position="796"/>
        <end position="806"/>
    </location>
</feature>
<evidence type="ECO:0000313" key="5">
    <source>
        <dbReference type="Proteomes" id="UP000751190"/>
    </source>
</evidence>
<evidence type="ECO:0000256" key="2">
    <source>
        <dbReference type="SAM" id="Phobius"/>
    </source>
</evidence>
<dbReference type="EMBL" id="JAGTXO010000077">
    <property type="protein sequence ID" value="KAG8457225.1"/>
    <property type="molecule type" value="Genomic_DNA"/>
</dbReference>
<keyword evidence="3" id="KW-0732">Signal</keyword>
<feature type="compositionally biased region" description="Low complexity" evidence="1">
    <location>
        <begin position="678"/>
        <end position="690"/>
    </location>
</feature>
<gene>
    <name evidence="4" type="ORF">KFE25_009804</name>
</gene>
<keyword evidence="2" id="KW-1133">Transmembrane helix</keyword>
<reference evidence="4" key="1">
    <citation type="submission" date="2021-05" db="EMBL/GenBank/DDBJ databases">
        <title>The genome of the haptophyte Pavlova lutheri (Diacronema luteri, Pavlovales) - a model for lipid biosynthesis in eukaryotic algae.</title>
        <authorList>
            <person name="Hulatt C.J."/>
            <person name="Posewitz M.C."/>
        </authorList>
    </citation>
    <scope>NUCLEOTIDE SEQUENCE</scope>
    <source>
        <strain evidence="4">NIVA-4/92</strain>
    </source>
</reference>
<feature type="chain" id="PRO_5035156925" evidence="3">
    <location>
        <begin position="24"/>
        <end position="806"/>
    </location>
</feature>
<feature type="region of interest" description="Disordered" evidence="1">
    <location>
        <begin position="734"/>
        <end position="806"/>
    </location>
</feature>
<feature type="signal peptide" evidence="3">
    <location>
        <begin position="1"/>
        <end position="23"/>
    </location>
</feature>
<evidence type="ECO:0000256" key="3">
    <source>
        <dbReference type="SAM" id="SignalP"/>
    </source>
</evidence>
<comment type="caution">
    <text evidence="4">The sequence shown here is derived from an EMBL/GenBank/DDBJ whole genome shotgun (WGS) entry which is preliminary data.</text>
</comment>
<protein>
    <submittedName>
        <fullName evidence="4">Uncharacterized protein</fullName>
    </submittedName>
</protein>
<feature type="transmembrane region" description="Helical" evidence="2">
    <location>
        <begin position="563"/>
        <end position="588"/>
    </location>
</feature>
<name>A0A8J5X7G9_DIALT</name>
<evidence type="ECO:0000256" key="1">
    <source>
        <dbReference type="SAM" id="MobiDB-lite"/>
    </source>
</evidence>
<feature type="compositionally biased region" description="Pro residues" evidence="1">
    <location>
        <begin position="770"/>
        <end position="786"/>
    </location>
</feature>
<dbReference type="AlphaFoldDB" id="A0A8J5X7G9"/>
<accession>A0A8J5X7G9</accession>
<keyword evidence="2" id="KW-0472">Membrane</keyword>
<keyword evidence="5" id="KW-1185">Reference proteome</keyword>
<feature type="region of interest" description="Disordered" evidence="1">
    <location>
        <begin position="678"/>
        <end position="714"/>
    </location>
</feature>
<feature type="compositionally biased region" description="Gly residues" evidence="1">
    <location>
        <begin position="691"/>
        <end position="711"/>
    </location>
</feature>
<organism evidence="4 5">
    <name type="scientific">Diacronema lutheri</name>
    <name type="common">Unicellular marine alga</name>
    <name type="synonym">Monochrysis lutheri</name>
    <dbReference type="NCBI Taxonomy" id="2081491"/>
    <lineage>
        <taxon>Eukaryota</taxon>
        <taxon>Haptista</taxon>
        <taxon>Haptophyta</taxon>
        <taxon>Pavlovophyceae</taxon>
        <taxon>Pavlovales</taxon>
        <taxon>Pavlovaceae</taxon>
        <taxon>Diacronema</taxon>
    </lineage>
</organism>
<keyword evidence="2" id="KW-0812">Transmembrane</keyword>
<proteinExistence type="predicted"/>
<sequence>MGTERRHLAALLVLLARASFARRSPLERHSPCGAGADELLAPTGTVAFRSRLSTPLVREWTIAPLRAPARIALALEGARVECAGGDGCSLAVYEGEPRVGAAELLRLPRTGAPPPPKASLTAESSSAVIVLVVGAGVSSVDISFKASYTAYGIAPAAVAASEPPASSAAVDAGAPSVWHDGFYEKALDIPRTWADASASAVVGAQCGAAGESGRALVFGGPHAQPPVATSALLQLPPGSILQFTMRVGTPASAGGDPSGACGPGSGGALVSWAPAGRGPSGPFDSLIELGARLPDARNANCFAAWSDVTVPLPARGAELASVRWASVRPPGAVASTSALWAIDEVRVRAYGSPDPTGGDAIVAAIGWASARHAVVVAAGSACVDEAVRDGSRCDLKVVLADVRGEPRGPLPADASAGAVQAWVGSAAVWRAWPFGAYGGAGAPSGAMRPLRVVTTSDGSYGVELGVLSADALPGLVPARGSSEAAQAAAADPDGAVARLAVAVLVAGQHAAGSPFQVVVLPATPPVDPDSPGGTDPGSANGTCACECSGAAPAAVRGARGPTYYVGLLGGGLLLVALLSAILFALVVLQRTKRLEAAAARAGGYASFEGGAAVGAGTVRRVGGGEPRPARRALGGGASGEAGGAGAAVLAGATAAAAGAAAMLSVAARGAASALSRARGRSASRQGWARGPAGGVGGAGRPAGLGARGGAAGSLEEQREAMSFFATTAAAETLRAPPPSEVRGGADEHAVGSSLGLIQPAQPGLVASPFRPLPSLPPVRPPPPPPAGERATEAVMESGSEGSEPES</sequence>
<dbReference type="Gene3D" id="2.60.120.260">
    <property type="entry name" value="Galactose-binding domain-like"/>
    <property type="match status" value="1"/>
</dbReference>
<evidence type="ECO:0000313" key="4">
    <source>
        <dbReference type="EMBL" id="KAG8457225.1"/>
    </source>
</evidence>
<dbReference type="OrthoDB" id="10680776at2759"/>